<evidence type="ECO:0000259" key="1">
    <source>
        <dbReference type="PROSITE" id="PS50280"/>
    </source>
</evidence>
<protein>
    <recommendedName>
        <fullName evidence="1">SET domain-containing protein</fullName>
    </recommendedName>
</protein>
<dbReference type="Proteomes" id="UP001172684">
    <property type="component" value="Unassembled WGS sequence"/>
</dbReference>
<dbReference type="SUPFAM" id="SSF82199">
    <property type="entry name" value="SET domain"/>
    <property type="match status" value="1"/>
</dbReference>
<dbReference type="InterPro" id="IPR046341">
    <property type="entry name" value="SET_dom_sf"/>
</dbReference>
<gene>
    <name evidence="2" type="ORF">H2201_000516</name>
</gene>
<reference evidence="2" key="1">
    <citation type="submission" date="2022-10" db="EMBL/GenBank/DDBJ databases">
        <title>Culturing micro-colonial fungi from biological soil crusts in the Mojave desert and describing Neophaeococcomyces mojavensis, and introducing the new genera and species Taxawa tesnikishii.</title>
        <authorList>
            <person name="Kurbessoian T."/>
            <person name="Stajich J.E."/>
        </authorList>
    </citation>
    <scope>NUCLEOTIDE SEQUENCE</scope>
    <source>
        <strain evidence="2">TK_1</strain>
    </source>
</reference>
<dbReference type="InterPro" id="IPR001214">
    <property type="entry name" value="SET_dom"/>
</dbReference>
<name>A0ABQ9P3J7_9PEZI</name>
<comment type="caution">
    <text evidence="2">The sequence shown here is derived from an EMBL/GenBank/DDBJ whole genome shotgun (WGS) entry which is preliminary data.</text>
</comment>
<dbReference type="EMBL" id="JAPDRL010000003">
    <property type="protein sequence ID" value="KAJ9669165.1"/>
    <property type="molecule type" value="Genomic_DNA"/>
</dbReference>
<dbReference type="PROSITE" id="PS50280">
    <property type="entry name" value="SET"/>
    <property type="match status" value="1"/>
</dbReference>
<dbReference type="InterPro" id="IPR050869">
    <property type="entry name" value="H3K4_H4K5_MeTrfase"/>
</dbReference>
<evidence type="ECO:0000313" key="2">
    <source>
        <dbReference type="EMBL" id="KAJ9669165.1"/>
    </source>
</evidence>
<proteinExistence type="predicted"/>
<feature type="domain" description="SET" evidence="1">
    <location>
        <begin position="1"/>
        <end position="124"/>
    </location>
</feature>
<dbReference type="Gene3D" id="2.170.270.10">
    <property type="entry name" value="SET domain"/>
    <property type="match status" value="1"/>
</dbReference>
<organism evidence="2 3">
    <name type="scientific">Coniosporium apollinis</name>
    <dbReference type="NCBI Taxonomy" id="61459"/>
    <lineage>
        <taxon>Eukaryota</taxon>
        <taxon>Fungi</taxon>
        <taxon>Dikarya</taxon>
        <taxon>Ascomycota</taxon>
        <taxon>Pezizomycotina</taxon>
        <taxon>Dothideomycetes</taxon>
        <taxon>Dothideomycetes incertae sedis</taxon>
        <taxon>Coniosporium</taxon>
    </lineage>
</organism>
<dbReference type="Pfam" id="PF00856">
    <property type="entry name" value="SET"/>
    <property type="match status" value="1"/>
</dbReference>
<evidence type="ECO:0000313" key="3">
    <source>
        <dbReference type="Proteomes" id="UP001172684"/>
    </source>
</evidence>
<dbReference type="PANTHER" id="PTHR12197:SF251">
    <property type="entry name" value="EG:BACR7C10.4 PROTEIN"/>
    <property type="match status" value="1"/>
</dbReference>
<keyword evidence="3" id="KW-1185">Reference proteome</keyword>
<accession>A0ABQ9P3J7</accession>
<dbReference type="PANTHER" id="PTHR12197">
    <property type="entry name" value="HISTONE-LYSINE N-METHYLTRANSFERASE SMYD"/>
    <property type="match status" value="1"/>
</dbReference>
<dbReference type="CDD" id="cd20071">
    <property type="entry name" value="SET_SMYD"/>
    <property type="match status" value="1"/>
</dbReference>
<sequence>MSDVDWSALQRLESHLEAKHARGGSQWKETEVLALGAWKYSDTKGTIDLPTAQQISCTLLKIFTNALTIVTPTFDPLGVCLDPFAALANHSCDPNAVVVMDGPDLSFRSLKSIAKDEEIFISYIDVTNPLARRQKELKERYHFTCACLKCQKGPTGPEDKFLKPPKKLMKKWATLVDDLTKAGNAPKDDPANYVGDDIDSKRMAVLQGMAFSALQIAREASDPRVTIAGIENGMRLCYQCGMFPVYRQPYAQMRHDLFVNMVTVGNFPIAWAQGVKTYFLIDPVLFPQTYHPVRVVHTWTLAMLTLYIASEYNGLQFQQSVGSELDLGIIIYGLLAEVYGNVQRSHGQSSSFAKSVQRKFEEVKVDMTRGFPDALRGMEGRVEKHWKLFRQAADWMQY</sequence>